<evidence type="ECO:0000313" key="1">
    <source>
        <dbReference type="EMBL" id="TGO37002.1"/>
    </source>
</evidence>
<evidence type="ECO:0000313" key="2">
    <source>
        <dbReference type="Proteomes" id="UP000297814"/>
    </source>
</evidence>
<proteinExistence type="predicted"/>
<protein>
    <submittedName>
        <fullName evidence="1">Uncharacterized protein</fullName>
    </submittedName>
</protein>
<reference evidence="1 2" key="1">
    <citation type="submission" date="2017-12" db="EMBL/GenBank/DDBJ databases">
        <title>Comparative genomics of Botrytis spp.</title>
        <authorList>
            <person name="Valero-Jimenez C.A."/>
            <person name="Tapia P."/>
            <person name="Veloso J."/>
            <person name="Silva-Moreno E."/>
            <person name="Staats M."/>
            <person name="Valdes J.H."/>
            <person name="Van Kan J.A.L."/>
        </authorList>
    </citation>
    <scope>NUCLEOTIDE SEQUENCE [LARGE SCALE GENOMIC DNA]</scope>
    <source>
        <strain evidence="1 2">Bh0001</strain>
    </source>
</reference>
<organism evidence="1 2">
    <name type="scientific">Botrytis hyacinthi</name>
    <dbReference type="NCBI Taxonomy" id="278943"/>
    <lineage>
        <taxon>Eukaryota</taxon>
        <taxon>Fungi</taxon>
        <taxon>Dikarya</taxon>
        <taxon>Ascomycota</taxon>
        <taxon>Pezizomycotina</taxon>
        <taxon>Leotiomycetes</taxon>
        <taxon>Helotiales</taxon>
        <taxon>Sclerotiniaceae</taxon>
        <taxon>Botrytis</taxon>
    </lineage>
</organism>
<dbReference type="AlphaFoldDB" id="A0A4Z1GNG2"/>
<keyword evidence="2" id="KW-1185">Reference proteome</keyword>
<sequence length="122" mass="13312">MTPMLKPDARQLSPTERPAARCRKFVCRAEGATSAEAMRMLVIRPKMERTEERIMGRRSVVGLEWWGRGNKNGGGTANHVLWLHDTDCGDSDATFGHAVCGADVGEDDCTAAAHCPEEGLEV</sequence>
<accession>A0A4Z1GNG2</accession>
<dbReference type="EMBL" id="PQXK01000109">
    <property type="protein sequence ID" value="TGO37002.1"/>
    <property type="molecule type" value="Genomic_DNA"/>
</dbReference>
<comment type="caution">
    <text evidence="1">The sequence shown here is derived from an EMBL/GenBank/DDBJ whole genome shotgun (WGS) entry which is preliminary data.</text>
</comment>
<dbReference type="Proteomes" id="UP000297814">
    <property type="component" value="Unassembled WGS sequence"/>
</dbReference>
<gene>
    <name evidence="1" type="ORF">BHYA_0109g00390</name>
</gene>
<name>A0A4Z1GNG2_9HELO</name>